<organism evidence="1 2">
    <name type="scientific">Micractinium conductrix</name>
    <dbReference type="NCBI Taxonomy" id="554055"/>
    <lineage>
        <taxon>Eukaryota</taxon>
        <taxon>Viridiplantae</taxon>
        <taxon>Chlorophyta</taxon>
        <taxon>core chlorophytes</taxon>
        <taxon>Trebouxiophyceae</taxon>
        <taxon>Chlorellales</taxon>
        <taxon>Chlorellaceae</taxon>
        <taxon>Chlorella clade</taxon>
        <taxon>Micractinium</taxon>
    </lineage>
</organism>
<protein>
    <submittedName>
        <fullName evidence="1">Uncharacterized protein</fullName>
    </submittedName>
</protein>
<comment type="caution">
    <text evidence="1">The sequence shown here is derived from an EMBL/GenBank/DDBJ whole genome shotgun (WGS) entry which is preliminary data.</text>
</comment>
<proteinExistence type="predicted"/>
<dbReference type="Proteomes" id="UP000239649">
    <property type="component" value="Unassembled WGS sequence"/>
</dbReference>
<accession>A0A2P6V813</accession>
<keyword evidence="2" id="KW-1185">Reference proteome</keyword>
<gene>
    <name evidence="1" type="ORF">C2E20_6362</name>
</gene>
<evidence type="ECO:0000313" key="2">
    <source>
        <dbReference type="Proteomes" id="UP000239649"/>
    </source>
</evidence>
<dbReference type="AlphaFoldDB" id="A0A2P6V813"/>
<evidence type="ECO:0000313" key="1">
    <source>
        <dbReference type="EMBL" id="PSC70218.1"/>
    </source>
</evidence>
<dbReference type="OrthoDB" id="515597at2759"/>
<sequence length="450" mass="44735">MAKRNSTSSGHRPPPRSVALTDVGPDLLALCLAHLPPPALLDLATTSRLFAAAVRLNVRGVAVGLRQRSPGSRGSAPAPAGLSPAVDRLALISPAAANAAGSAPAAAAQAAAWDPNESRLWQAGGPRLRPVTAAWHLRRALAARGAGAGAGGAVPAPRRQLALVLAAPEMDASDVELCRLLAAAGAEGTIDAVAVPQGLLRLAGGLNARLTAANVVAAGLPSALQASAPYTRLQRLTLKLSPDDDLPAILASVHPGTLPALRCLALLAGAPAGAAADLSALRHPALRRLDLRGVQLPAGFASLRHLTGEGSADGDQEEQAHPMAALEQRYIAALLARLPTLTSIQLTDYMGVVDPASLLPATTTPGTVAAAASQGKPAAAAAGPGAGKEALAAGSRAATPGLVLQQGGAAPGEGGAAAATGLGGGWRRTLAEAPVPGGISQFDVAYSFDP</sequence>
<name>A0A2P6V813_9CHLO</name>
<dbReference type="EMBL" id="LHPF02000021">
    <property type="protein sequence ID" value="PSC70218.1"/>
    <property type="molecule type" value="Genomic_DNA"/>
</dbReference>
<reference evidence="1 2" key="1">
    <citation type="journal article" date="2018" name="Plant J.">
        <title>Genome sequences of Chlorella sorokiniana UTEX 1602 and Micractinium conductrix SAG 241.80: implications to maltose excretion by a green alga.</title>
        <authorList>
            <person name="Arriola M.B."/>
            <person name="Velmurugan N."/>
            <person name="Zhang Y."/>
            <person name="Plunkett M.H."/>
            <person name="Hondzo H."/>
            <person name="Barney B.M."/>
        </authorList>
    </citation>
    <scope>NUCLEOTIDE SEQUENCE [LARGE SCALE GENOMIC DNA]</scope>
    <source>
        <strain evidence="1 2">SAG 241.80</strain>
    </source>
</reference>